<reference evidence="3" key="2">
    <citation type="submission" date="2015-01" db="EMBL/GenBank/DDBJ databases">
        <title>Evolutionary Origins and Diversification of the Mycorrhizal Mutualists.</title>
        <authorList>
            <consortium name="DOE Joint Genome Institute"/>
            <consortium name="Mycorrhizal Genomics Consortium"/>
            <person name="Kohler A."/>
            <person name="Kuo A."/>
            <person name="Nagy L.G."/>
            <person name="Floudas D."/>
            <person name="Copeland A."/>
            <person name="Barry K.W."/>
            <person name="Cichocki N."/>
            <person name="Veneault-Fourrey C."/>
            <person name="LaButti K."/>
            <person name="Lindquist E.A."/>
            <person name="Lipzen A."/>
            <person name="Lundell T."/>
            <person name="Morin E."/>
            <person name="Murat C."/>
            <person name="Riley R."/>
            <person name="Ohm R."/>
            <person name="Sun H."/>
            <person name="Tunlid A."/>
            <person name="Henrissat B."/>
            <person name="Grigoriev I.V."/>
            <person name="Hibbett D.S."/>
            <person name="Martin F."/>
        </authorList>
    </citation>
    <scope>NUCLEOTIDE SEQUENCE [LARGE SCALE GENOMIC DNA]</scope>
    <source>
        <strain evidence="3">h7</strain>
    </source>
</reference>
<sequence length="655" mass="71357">MPGNGSKKSQESDWTFDFRTSSRFFDDSDSESAPDDEVTVADTASAKNRPGLLDGIDLSTREETVVYKPNPFSIAKINAANRAQNQKHRALTQGRQNILGSPQRRLPKVAAKPTQSNLLDGFNIQAQKEGLRMKPTAFAQKPPQGMKPSNAPLLAQAPASHLVPMVVSVSPTDSQCISSTVPLHREGHSILSLASVRHENAHILAKISPFANCRRKSKEDLHDQKNALSTVPVSPAPPRSAQFSSRFAQNFNSRASKTALPMSSPLRGSISSSDTNLKDASFSSPVAAGTRSDVPSPAFMPHRRTLFKPSLSSTQIEPQNSTVRPTADIPAGIAMAENLPPLECDPQVKAERGRIAPFIIFLRLTLFLAPSTPPREFLAPKVSIRKPIFQSQAPIISSFSRNYNRTSVPDAYAFGSSDPDEEWSTLPSRKRKKPNPEAFRMPLLTKPFKLPGLLPTDVLGKTEVKSRRKIHLYVPPPLLPDRKSEGPNSNFAKANGSSNPSPTSPSPLLNKAAKNKASTDADVYPSPSRSRVSKPSLPQILTRARPDVYLAPKVQASPIYHPPSPPTSDLPVPGEDTDVYFHIDPQDVRRKHPATKALFEKRTRDSYAYLRGILELDSCGVVFKDAGADLGMAEQNSGIAIPHWPSGVTIASHIP</sequence>
<gene>
    <name evidence="2" type="ORF">M413DRAFT_10592</name>
</gene>
<dbReference type="Proteomes" id="UP000053424">
    <property type="component" value="Unassembled WGS sequence"/>
</dbReference>
<feature type="region of interest" description="Disordered" evidence="1">
    <location>
        <begin position="410"/>
        <end position="437"/>
    </location>
</feature>
<feature type="region of interest" description="Disordered" evidence="1">
    <location>
        <begin position="24"/>
        <end position="55"/>
    </location>
</feature>
<evidence type="ECO:0000313" key="3">
    <source>
        <dbReference type="Proteomes" id="UP000053424"/>
    </source>
</evidence>
<dbReference type="STRING" id="686832.A0A0C3CFU9"/>
<feature type="region of interest" description="Disordered" evidence="1">
    <location>
        <begin position="475"/>
        <end position="539"/>
    </location>
</feature>
<keyword evidence="3" id="KW-1185">Reference proteome</keyword>
<feature type="compositionally biased region" description="Polar residues" evidence="1">
    <location>
        <begin position="486"/>
        <end position="496"/>
    </location>
</feature>
<dbReference type="AlphaFoldDB" id="A0A0C3CFU9"/>
<dbReference type="EMBL" id="KN831778">
    <property type="protein sequence ID" value="KIM42496.1"/>
    <property type="molecule type" value="Genomic_DNA"/>
</dbReference>
<feature type="region of interest" description="Disordered" evidence="1">
    <location>
        <begin position="255"/>
        <end position="302"/>
    </location>
</feature>
<evidence type="ECO:0000313" key="2">
    <source>
        <dbReference type="EMBL" id="KIM42496.1"/>
    </source>
</evidence>
<protein>
    <submittedName>
        <fullName evidence="2">Uncharacterized protein</fullName>
    </submittedName>
</protein>
<evidence type="ECO:0000256" key="1">
    <source>
        <dbReference type="SAM" id="MobiDB-lite"/>
    </source>
</evidence>
<proteinExistence type="predicted"/>
<dbReference type="HOGENOM" id="CLU_012413_0_0_1"/>
<feature type="region of interest" description="Disordered" evidence="1">
    <location>
        <begin position="215"/>
        <end position="242"/>
    </location>
</feature>
<feature type="compositionally biased region" description="Low complexity" evidence="1">
    <location>
        <begin position="525"/>
        <end position="538"/>
    </location>
</feature>
<feature type="compositionally biased region" description="Acidic residues" evidence="1">
    <location>
        <begin position="27"/>
        <end position="39"/>
    </location>
</feature>
<reference evidence="2 3" key="1">
    <citation type="submission" date="2014-04" db="EMBL/GenBank/DDBJ databases">
        <authorList>
            <consortium name="DOE Joint Genome Institute"/>
            <person name="Kuo A."/>
            <person name="Gay G."/>
            <person name="Dore J."/>
            <person name="Kohler A."/>
            <person name="Nagy L.G."/>
            <person name="Floudas D."/>
            <person name="Copeland A."/>
            <person name="Barry K.W."/>
            <person name="Cichocki N."/>
            <person name="Veneault-Fourrey C."/>
            <person name="LaButti K."/>
            <person name="Lindquist E.A."/>
            <person name="Lipzen A."/>
            <person name="Lundell T."/>
            <person name="Morin E."/>
            <person name="Murat C."/>
            <person name="Sun H."/>
            <person name="Tunlid A."/>
            <person name="Henrissat B."/>
            <person name="Grigoriev I.V."/>
            <person name="Hibbett D.S."/>
            <person name="Martin F."/>
            <person name="Nordberg H.P."/>
            <person name="Cantor M.N."/>
            <person name="Hua S.X."/>
        </authorList>
    </citation>
    <scope>NUCLEOTIDE SEQUENCE [LARGE SCALE GENOMIC DNA]</scope>
    <source>
        <strain evidence="3">h7</strain>
    </source>
</reference>
<name>A0A0C3CFU9_HEBCY</name>
<accession>A0A0C3CFU9</accession>
<dbReference type="OrthoDB" id="3271131at2759"/>
<organism evidence="2 3">
    <name type="scientific">Hebeloma cylindrosporum</name>
    <dbReference type="NCBI Taxonomy" id="76867"/>
    <lineage>
        <taxon>Eukaryota</taxon>
        <taxon>Fungi</taxon>
        <taxon>Dikarya</taxon>
        <taxon>Basidiomycota</taxon>
        <taxon>Agaricomycotina</taxon>
        <taxon>Agaricomycetes</taxon>
        <taxon>Agaricomycetidae</taxon>
        <taxon>Agaricales</taxon>
        <taxon>Agaricineae</taxon>
        <taxon>Hymenogastraceae</taxon>
        <taxon>Hebeloma</taxon>
    </lineage>
</organism>